<dbReference type="GO" id="GO:0043531">
    <property type="term" value="F:ADP binding"/>
    <property type="evidence" value="ECO:0007669"/>
    <property type="project" value="InterPro"/>
</dbReference>
<sequence>MAETAVSLVIENLIPLLVQEARLLKGVHDKVAGIKDELQIIQSFLKDADARAKQENMSNVEKTWVKQIREEAYHIEDILDEYILHLAKGHLGPRQHFHFVQKFFQFTKKLKARHVIASKIQDISINLQKKREMAVKYRFNTIEQGGLSNNARSVTWYNPRVASLFIEEAEVVGIESHRDKLINWLVEEPSNRTMISVIGIGGVGKTTLVKKVYDNKKVVAHFNCRAWITVSQSYKREDLFRNMIKQFYEARKEFAPKEIDKMEEISLITVLRQYLHEQRYIIVADDLWDTDFLECLKDFLPNNDKGSGIVITTRNEDVAPSHNESSSCYVHKQLPLLSDKALELFYKKVFQREENNCPHELVELSSKIVERCEGLPLAIVVIGGLLSSKDKVVSEWGKLHDSLSLELDTNSRLRTAEQRAGQQGGGAAGCRNWTGHEERMSRRACDLPIWHWLVAIASPIRWLVAISSPIQRSPLRSDGCGDRLFLAWMTSVCL</sequence>
<dbReference type="InterPro" id="IPR002182">
    <property type="entry name" value="NB-ARC"/>
</dbReference>
<dbReference type="Pfam" id="PF18052">
    <property type="entry name" value="Rx_N"/>
    <property type="match status" value="1"/>
</dbReference>
<evidence type="ECO:0000256" key="2">
    <source>
        <dbReference type="ARBA" id="ARBA00022741"/>
    </source>
</evidence>
<evidence type="ECO:0000313" key="7">
    <source>
        <dbReference type="Proteomes" id="UP001459277"/>
    </source>
</evidence>
<evidence type="ECO:0000259" key="5">
    <source>
        <dbReference type="Pfam" id="PF18052"/>
    </source>
</evidence>
<evidence type="ECO:0000313" key="6">
    <source>
        <dbReference type="EMBL" id="KAL0000471.1"/>
    </source>
</evidence>
<evidence type="ECO:0008006" key="8">
    <source>
        <dbReference type="Google" id="ProtNLM"/>
    </source>
</evidence>
<organism evidence="6 7">
    <name type="scientific">Lithocarpus litseifolius</name>
    <dbReference type="NCBI Taxonomy" id="425828"/>
    <lineage>
        <taxon>Eukaryota</taxon>
        <taxon>Viridiplantae</taxon>
        <taxon>Streptophyta</taxon>
        <taxon>Embryophyta</taxon>
        <taxon>Tracheophyta</taxon>
        <taxon>Spermatophyta</taxon>
        <taxon>Magnoliopsida</taxon>
        <taxon>eudicotyledons</taxon>
        <taxon>Gunneridae</taxon>
        <taxon>Pentapetalae</taxon>
        <taxon>rosids</taxon>
        <taxon>fabids</taxon>
        <taxon>Fagales</taxon>
        <taxon>Fagaceae</taxon>
        <taxon>Lithocarpus</taxon>
    </lineage>
</organism>
<accession>A0AAW2CVL6</accession>
<keyword evidence="2" id="KW-0547">Nucleotide-binding</keyword>
<dbReference type="EMBL" id="JAZDWU010000005">
    <property type="protein sequence ID" value="KAL0000471.1"/>
    <property type="molecule type" value="Genomic_DNA"/>
</dbReference>
<dbReference type="Gene3D" id="1.20.5.4130">
    <property type="match status" value="1"/>
</dbReference>
<dbReference type="Pfam" id="PF00931">
    <property type="entry name" value="NB-ARC"/>
    <property type="match status" value="1"/>
</dbReference>
<name>A0AAW2CVL6_9ROSI</name>
<dbReference type="PANTHER" id="PTHR19338">
    <property type="entry name" value="TRANSLOCASE OF INNER MITOCHONDRIAL MEMBRANE 13 HOMOLOG"/>
    <property type="match status" value="1"/>
</dbReference>
<evidence type="ECO:0000256" key="3">
    <source>
        <dbReference type="ARBA" id="ARBA00022821"/>
    </source>
</evidence>
<dbReference type="FunFam" id="3.40.50.300:FF:001091">
    <property type="entry name" value="Probable disease resistance protein At1g61300"/>
    <property type="match status" value="1"/>
</dbReference>
<dbReference type="PRINTS" id="PR00364">
    <property type="entry name" value="DISEASERSIST"/>
</dbReference>
<dbReference type="Gene3D" id="3.40.50.300">
    <property type="entry name" value="P-loop containing nucleotide triphosphate hydrolases"/>
    <property type="match status" value="1"/>
</dbReference>
<dbReference type="SUPFAM" id="SSF52540">
    <property type="entry name" value="P-loop containing nucleoside triphosphate hydrolases"/>
    <property type="match status" value="1"/>
</dbReference>
<dbReference type="CDD" id="cd14798">
    <property type="entry name" value="RX-CC_like"/>
    <property type="match status" value="1"/>
</dbReference>
<reference evidence="6 7" key="1">
    <citation type="submission" date="2024-01" db="EMBL/GenBank/DDBJ databases">
        <title>A telomere-to-telomere, gap-free genome of sweet tea (Lithocarpus litseifolius).</title>
        <authorList>
            <person name="Zhou J."/>
        </authorList>
    </citation>
    <scope>NUCLEOTIDE SEQUENCE [LARGE SCALE GENOMIC DNA]</scope>
    <source>
        <strain evidence="6">Zhou-2022a</strain>
        <tissue evidence="6">Leaf</tissue>
    </source>
</reference>
<dbReference type="PANTHER" id="PTHR19338:SF32">
    <property type="entry name" value="OS06G0287500 PROTEIN"/>
    <property type="match status" value="1"/>
</dbReference>
<dbReference type="GO" id="GO:0006952">
    <property type="term" value="P:defense response"/>
    <property type="evidence" value="ECO:0007669"/>
    <property type="project" value="UniProtKB-KW"/>
</dbReference>
<protein>
    <recommendedName>
        <fullName evidence="8">Disease resistance protein RPM1-like</fullName>
    </recommendedName>
</protein>
<dbReference type="InterPro" id="IPR027417">
    <property type="entry name" value="P-loop_NTPase"/>
</dbReference>
<feature type="domain" description="Disease resistance N-terminal" evidence="5">
    <location>
        <begin position="5"/>
        <end position="96"/>
    </location>
</feature>
<dbReference type="Proteomes" id="UP001459277">
    <property type="component" value="Unassembled WGS sequence"/>
</dbReference>
<dbReference type="Gene3D" id="1.10.8.430">
    <property type="entry name" value="Helical domain of apoptotic protease-activating factors"/>
    <property type="match status" value="1"/>
</dbReference>
<evidence type="ECO:0000259" key="4">
    <source>
        <dbReference type="Pfam" id="PF00931"/>
    </source>
</evidence>
<keyword evidence="3" id="KW-0611">Plant defense</keyword>
<dbReference type="InterPro" id="IPR041118">
    <property type="entry name" value="Rx_N"/>
</dbReference>
<keyword evidence="1" id="KW-0677">Repeat</keyword>
<dbReference type="AlphaFoldDB" id="A0AAW2CVL6"/>
<feature type="domain" description="NB-ARC" evidence="4">
    <location>
        <begin position="175"/>
        <end position="353"/>
    </location>
</feature>
<gene>
    <name evidence="6" type="ORF">SO802_014252</name>
</gene>
<dbReference type="InterPro" id="IPR042197">
    <property type="entry name" value="Apaf_helical"/>
</dbReference>
<evidence type="ECO:0000256" key="1">
    <source>
        <dbReference type="ARBA" id="ARBA00022737"/>
    </source>
</evidence>
<proteinExistence type="predicted"/>
<keyword evidence="7" id="KW-1185">Reference proteome</keyword>
<dbReference type="InterPro" id="IPR038005">
    <property type="entry name" value="RX-like_CC"/>
</dbReference>
<comment type="caution">
    <text evidence="6">The sequence shown here is derived from an EMBL/GenBank/DDBJ whole genome shotgun (WGS) entry which is preliminary data.</text>
</comment>